<evidence type="ECO:0000256" key="2">
    <source>
        <dbReference type="ARBA" id="ARBA00007317"/>
    </source>
</evidence>
<keyword evidence="4" id="KW-0963">Cytoplasm</keyword>
<evidence type="ECO:0000256" key="6">
    <source>
        <dbReference type="ARBA" id="ARBA00022737"/>
    </source>
</evidence>
<evidence type="ECO:0000256" key="9">
    <source>
        <dbReference type="ARBA" id="ARBA00025211"/>
    </source>
</evidence>
<dbReference type="NCBIfam" id="TIGR01348">
    <property type="entry name" value="PDHac_trf_long"/>
    <property type="match status" value="1"/>
</dbReference>
<feature type="domain" description="Lipoyl-binding" evidence="13">
    <location>
        <begin position="4"/>
        <end position="78"/>
    </location>
</feature>
<dbReference type="InterPro" id="IPR036625">
    <property type="entry name" value="E3-bd_dom_sf"/>
</dbReference>
<dbReference type="GO" id="GO:0004742">
    <property type="term" value="F:dihydrolipoyllysine-residue acetyltransferase activity"/>
    <property type="evidence" value="ECO:0007669"/>
    <property type="project" value="UniProtKB-UniRule"/>
</dbReference>
<evidence type="ECO:0000313" key="16">
    <source>
        <dbReference type="Proteomes" id="UP000295509"/>
    </source>
</evidence>
<comment type="subunit">
    <text evidence="3 11">Forms a 24-polypeptide structural core with octahedral symmetry.</text>
</comment>
<dbReference type="PRINTS" id="PR01574">
    <property type="entry name" value="TUBBYPROTEIN"/>
</dbReference>
<dbReference type="GO" id="GO:0031405">
    <property type="term" value="F:lipoic acid binding"/>
    <property type="evidence" value="ECO:0007669"/>
    <property type="project" value="TreeGrafter"/>
</dbReference>
<reference evidence="15 16" key="1">
    <citation type="submission" date="2019-03" db="EMBL/GenBank/DDBJ databases">
        <title>Genomic Encyclopedia of Type Strains, Phase III (KMG-III): the genomes of soil and plant-associated and newly described type strains.</title>
        <authorList>
            <person name="Whitman W."/>
        </authorList>
    </citation>
    <scope>NUCLEOTIDE SEQUENCE [LARGE SCALE GENOMIC DNA]</scope>
    <source>
        <strain evidence="15 16">LMG 29544</strain>
    </source>
</reference>
<keyword evidence="8 11" id="KW-0012">Acyltransferase</keyword>
<dbReference type="OrthoDB" id="9805770at2"/>
<feature type="domain" description="Lipoyl-binding" evidence="13">
    <location>
        <begin position="123"/>
        <end position="197"/>
    </location>
</feature>
<dbReference type="Gene3D" id="3.30.559.10">
    <property type="entry name" value="Chloramphenicol acetyltransferase-like domain"/>
    <property type="match status" value="1"/>
</dbReference>
<evidence type="ECO:0000256" key="3">
    <source>
        <dbReference type="ARBA" id="ARBA00011484"/>
    </source>
</evidence>
<dbReference type="PANTHER" id="PTHR43178:SF2">
    <property type="entry name" value="DIHYDROLIPOYLLYSINE-RESIDUE ACETYLTRANSFERASE COMPONENT OF PYRUVATE DEHYDROGENASE COMPLEX"/>
    <property type="match status" value="1"/>
</dbReference>
<evidence type="ECO:0000313" key="15">
    <source>
        <dbReference type="EMBL" id="TDY45138.1"/>
    </source>
</evidence>
<dbReference type="InterPro" id="IPR050743">
    <property type="entry name" value="2-oxoacid_DH_E2_comp"/>
</dbReference>
<dbReference type="RefSeq" id="WP_134193756.1">
    <property type="nucleotide sequence ID" value="NZ_JBHLUW010000059.1"/>
</dbReference>
<accession>A0A4R8LKU5</accession>
<keyword evidence="5 11" id="KW-0808">Transferase</keyword>
<comment type="catalytic activity">
    <reaction evidence="10 11">
        <text>N(6)-[(R)-dihydrolipoyl]-L-lysyl-[protein] + acetyl-CoA = N(6)-[(R)-S(8)-acetyldihydrolipoyl]-L-lysyl-[protein] + CoA</text>
        <dbReference type="Rhea" id="RHEA:17017"/>
        <dbReference type="Rhea" id="RHEA-COMP:10475"/>
        <dbReference type="Rhea" id="RHEA-COMP:10478"/>
        <dbReference type="ChEBI" id="CHEBI:57287"/>
        <dbReference type="ChEBI" id="CHEBI:57288"/>
        <dbReference type="ChEBI" id="CHEBI:83100"/>
        <dbReference type="ChEBI" id="CHEBI:83111"/>
        <dbReference type="EC" id="2.3.1.12"/>
    </reaction>
</comment>
<dbReference type="InterPro" id="IPR005398">
    <property type="entry name" value="Tubby_N"/>
</dbReference>
<keyword evidence="15" id="KW-0670">Pyruvate</keyword>
<keyword evidence="16" id="KW-1185">Reference proteome</keyword>
<comment type="similarity">
    <text evidence="2 11">Belongs to the 2-oxoacid dehydrogenase family.</text>
</comment>
<dbReference type="InterPro" id="IPR004167">
    <property type="entry name" value="PSBD"/>
</dbReference>
<evidence type="ECO:0000259" key="13">
    <source>
        <dbReference type="PROSITE" id="PS50968"/>
    </source>
</evidence>
<evidence type="ECO:0000259" key="14">
    <source>
        <dbReference type="PROSITE" id="PS51826"/>
    </source>
</evidence>
<dbReference type="FunFam" id="2.40.50.100:FF:000009">
    <property type="entry name" value="Acetyltransferase component of pyruvate dehydrogenase complex"/>
    <property type="match status" value="2"/>
</dbReference>
<dbReference type="AlphaFoldDB" id="A0A4R8LKU5"/>
<evidence type="ECO:0000256" key="8">
    <source>
        <dbReference type="ARBA" id="ARBA00023315"/>
    </source>
</evidence>
<dbReference type="PROSITE" id="PS50968">
    <property type="entry name" value="BIOTINYL_LIPOYL"/>
    <property type="match status" value="2"/>
</dbReference>
<dbReference type="Pfam" id="PF00364">
    <property type="entry name" value="Biotin_lipoyl"/>
    <property type="match status" value="2"/>
</dbReference>
<evidence type="ECO:0000256" key="1">
    <source>
        <dbReference type="ARBA" id="ARBA00004496"/>
    </source>
</evidence>
<dbReference type="Pfam" id="PF02817">
    <property type="entry name" value="E3_binding"/>
    <property type="match status" value="1"/>
</dbReference>
<keyword evidence="7 11" id="KW-0450">Lipoyl</keyword>
<name>A0A4R8LKU5_9BURK</name>
<dbReference type="InterPro" id="IPR023213">
    <property type="entry name" value="CAT-like_dom_sf"/>
</dbReference>
<protein>
    <recommendedName>
        <fullName evidence="11">Acetyltransferase component of pyruvate dehydrogenase complex</fullName>
        <ecNumber evidence="11">2.3.1.12</ecNumber>
    </recommendedName>
</protein>
<dbReference type="PROSITE" id="PS00189">
    <property type="entry name" value="LIPOYL"/>
    <property type="match status" value="2"/>
</dbReference>
<dbReference type="GO" id="GO:0006086">
    <property type="term" value="P:pyruvate decarboxylation to acetyl-CoA"/>
    <property type="evidence" value="ECO:0007669"/>
    <property type="project" value="UniProtKB-UniRule"/>
</dbReference>
<comment type="subcellular location">
    <subcellularLocation>
        <location evidence="1">Cytoplasm</location>
    </subcellularLocation>
</comment>
<sequence length="558" mass="57662">MSQAIEVKVPDIGDYKDVPVIEVLVKAGDTVEKEQSLVTLESDKATMDVPSPVSGKVKELKVKVGDSVSEGTLIILLEGEGAAAAPAPAASKPAPANGAAQPAAAASAAQAAPAAAAAGGGGVQEVKVPDIGDYKDVPVIEIAVKVGDRVEKEQSLITLESDKATMDVPSPAAGVVKELKVKVGDTVSEGTVIVLIEGAGGAAAPAAAAAAPKQAAEEPSDAPQKPAPAPAAAPSALAQAPVIPAGEGGAYKPSHASPSVRKFARELGVDVSRVQGSGPKGRITQDDVTAFVKGVMTGQRAAPAAAAGAPAGGGELNLLPWPKIDFTKFGPIDPKPLSRIKKISGANLHRNWVMIPHVTNNDEADITDLEALRVQLNKEHEKAGVKFTMLAFVIKAVVAALKKFPTFNTSLDGDNLVYKQYFHIGFAADTPHGLVVPVIRDADKKGLVDIAKEMAELSKLARDGKLKPEQMQGGSFSISSLGGIGGTTFTPIINAPEVAILGLSRSAMKPVWDGKQFVPRLTLPLSLSYDHRVIDGAEAARFNAYLSAILGDFRRVIL</sequence>
<proteinExistence type="inferred from homology"/>
<comment type="cofactor">
    <cofactor evidence="11">
        <name>(R)-lipoate</name>
        <dbReference type="ChEBI" id="CHEBI:83088"/>
    </cofactor>
    <text evidence="11">Binds 2 lipoyl cofactors covalently.</text>
</comment>
<dbReference type="FunFam" id="3.30.559.10:FF:000004">
    <property type="entry name" value="Acetyltransferase component of pyruvate dehydrogenase complex"/>
    <property type="match status" value="1"/>
</dbReference>
<dbReference type="InterPro" id="IPR006256">
    <property type="entry name" value="AcTrfase_Pyrv_DH_cplx"/>
</dbReference>
<dbReference type="PANTHER" id="PTHR43178">
    <property type="entry name" value="DIHYDROLIPOAMIDE ACETYLTRANSFERASE COMPONENT OF PYRUVATE DEHYDROGENASE COMPLEX"/>
    <property type="match status" value="1"/>
</dbReference>
<evidence type="ECO:0000256" key="7">
    <source>
        <dbReference type="ARBA" id="ARBA00022823"/>
    </source>
</evidence>
<dbReference type="InterPro" id="IPR000089">
    <property type="entry name" value="Biotin_lipoyl"/>
</dbReference>
<comment type="caution">
    <text evidence="15">The sequence shown here is derived from an EMBL/GenBank/DDBJ whole genome shotgun (WGS) entry which is preliminary data.</text>
</comment>
<evidence type="ECO:0000256" key="4">
    <source>
        <dbReference type="ARBA" id="ARBA00022490"/>
    </source>
</evidence>
<dbReference type="InterPro" id="IPR003016">
    <property type="entry name" value="2-oxoA_DH_lipoyl-BS"/>
</dbReference>
<dbReference type="Gene3D" id="4.10.320.10">
    <property type="entry name" value="E3-binding domain"/>
    <property type="match status" value="1"/>
</dbReference>
<organism evidence="15 16">
    <name type="scientific">Paraburkholderia rhizosphaerae</name>
    <dbReference type="NCBI Taxonomy" id="480658"/>
    <lineage>
        <taxon>Bacteria</taxon>
        <taxon>Pseudomonadati</taxon>
        <taxon>Pseudomonadota</taxon>
        <taxon>Betaproteobacteria</taxon>
        <taxon>Burkholderiales</taxon>
        <taxon>Burkholderiaceae</taxon>
        <taxon>Paraburkholderia</taxon>
    </lineage>
</organism>
<comment type="function">
    <text evidence="9">The pyruvate dehydrogenase complex catalyzes the overall conversion of pyruvate to acetyl-CoA and CO(2). It contains multiple copies of three enzymatic components: pyruvate dehydrogenase (E1), dihydrolipoamide acetyltransferase (E2) and lipoamide dehydrogenase (E3).</text>
</comment>
<dbReference type="SUPFAM" id="SSF47005">
    <property type="entry name" value="Peripheral subunit-binding domain of 2-oxo acid dehydrogenase complex"/>
    <property type="match status" value="1"/>
</dbReference>
<dbReference type="Proteomes" id="UP000295509">
    <property type="component" value="Unassembled WGS sequence"/>
</dbReference>
<dbReference type="SUPFAM" id="SSF52777">
    <property type="entry name" value="CoA-dependent acyltransferases"/>
    <property type="match status" value="1"/>
</dbReference>
<dbReference type="CDD" id="cd06849">
    <property type="entry name" value="lipoyl_domain"/>
    <property type="match status" value="2"/>
</dbReference>
<dbReference type="InterPro" id="IPR011053">
    <property type="entry name" value="Single_hybrid_motif"/>
</dbReference>
<dbReference type="Gene3D" id="2.40.50.100">
    <property type="match status" value="2"/>
</dbReference>
<evidence type="ECO:0000256" key="12">
    <source>
        <dbReference type="SAM" id="MobiDB-lite"/>
    </source>
</evidence>
<dbReference type="EMBL" id="SORE01000015">
    <property type="protein sequence ID" value="TDY45138.1"/>
    <property type="molecule type" value="Genomic_DNA"/>
</dbReference>
<dbReference type="InterPro" id="IPR001078">
    <property type="entry name" value="2-oxoacid_DH_actylTfrase"/>
</dbReference>
<evidence type="ECO:0000256" key="11">
    <source>
        <dbReference type="RuleBase" id="RU361137"/>
    </source>
</evidence>
<feature type="region of interest" description="Disordered" evidence="12">
    <location>
        <begin position="210"/>
        <end position="236"/>
    </location>
</feature>
<evidence type="ECO:0000256" key="5">
    <source>
        <dbReference type="ARBA" id="ARBA00022679"/>
    </source>
</evidence>
<dbReference type="EC" id="2.3.1.12" evidence="11"/>
<dbReference type="SUPFAM" id="SSF51230">
    <property type="entry name" value="Single hybrid motif"/>
    <property type="match status" value="2"/>
</dbReference>
<keyword evidence="6" id="KW-0677">Repeat</keyword>
<dbReference type="Pfam" id="PF00198">
    <property type="entry name" value="2-oxoacid_dh"/>
    <property type="match status" value="1"/>
</dbReference>
<feature type="domain" description="Peripheral subunit-binding (PSBD)" evidence="14">
    <location>
        <begin position="255"/>
        <end position="292"/>
    </location>
</feature>
<gene>
    <name evidence="15" type="ORF">BX592_115105</name>
</gene>
<dbReference type="PROSITE" id="PS51826">
    <property type="entry name" value="PSBD"/>
    <property type="match status" value="1"/>
</dbReference>
<dbReference type="GO" id="GO:0005737">
    <property type="term" value="C:cytoplasm"/>
    <property type="evidence" value="ECO:0007669"/>
    <property type="project" value="UniProtKB-SubCell"/>
</dbReference>
<evidence type="ECO:0000256" key="10">
    <source>
        <dbReference type="ARBA" id="ARBA00048370"/>
    </source>
</evidence>
<dbReference type="GO" id="GO:0045254">
    <property type="term" value="C:pyruvate dehydrogenase complex"/>
    <property type="evidence" value="ECO:0007669"/>
    <property type="project" value="UniProtKB-UniRule"/>
</dbReference>